<gene>
    <name evidence="2" type="primary">IMP</name>
</gene>
<reference evidence="2" key="1">
    <citation type="journal article" date="2009" name="FEMS Microbiol. Lett.">
        <title>Cloning of immunodominant membrane protein genes of phytoplasmas and their in planta expression.</title>
        <authorList>
            <person name="Kakizawa S."/>
            <person name="Oshima K."/>
            <person name="Ishii Y."/>
            <person name="Hoshi A."/>
            <person name="Maejima K."/>
            <person name="Jung H."/>
            <person name="Yamaji Y."/>
            <person name="Namba S."/>
        </authorList>
    </citation>
    <scope>NUCLEOTIDE SEQUENCE</scope>
    <source>
        <strain evidence="2">PWBK</strain>
    </source>
</reference>
<dbReference type="EMBL" id="AB469013">
    <property type="protein sequence ID" value="BAH24247.1"/>
    <property type="molecule type" value="Genomic_DNA"/>
</dbReference>
<organism evidence="2">
    <name type="scientific">Korean potato witches'-broom phytoplasma</name>
    <dbReference type="NCBI Taxonomy" id="573073"/>
    <lineage>
        <taxon>Bacteria</taxon>
        <taxon>Bacillati</taxon>
        <taxon>Mycoplasmatota</taxon>
        <taxon>Mollicutes</taxon>
        <taxon>Acholeplasmatales</taxon>
        <taxon>Acholeplasmataceae</taxon>
        <taxon>Candidatus Phytoplasma</taxon>
    </lineage>
</organism>
<proteinExistence type="predicted"/>
<keyword evidence="1" id="KW-0472">Membrane</keyword>
<keyword evidence="1" id="KW-1133">Transmembrane helix</keyword>
<sequence length="157" mass="17539">MSKMKDFVQSKNGKITIGVIVAVVVLTSIVAMLYFFGVFGGGKALDKKLIENFEKKIAIPSDVSKYDDQDKIKKVVKAYEGELTKITDAIDAHNKKAKDADKIKDEVKNFVNEFKNKVTTQFQNANDAAKFKTAHGELEFSKFITDLKQKLGDIVTK</sequence>
<evidence type="ECO:0000313" key="2">
    <source>
        <dbReference type="EMBL" id="BAH24247.1"/>
    </source>
</evidence>
<accession>B9X100</accession>
<dbReference type="AlphaFoldDB" id="B9X100"/>
<feature type="transmembrane region" description="Helical" evidence="1">
    <location>
        <begin position="15"/>
        <end position="39"/>
    </location>
</feature>
<protein>
    <submittedName>
        <fullName evidence="2">Immunodominant membrane protein</fullName>
    </submittedName>
</protein>
<name>B9X100_9MOLU</name>
<evidence type="ECO:0000256" key="1">
    <source>
        <dbReference type="SAM" id="Phobius"/>
    </source>
</evidence>
<keyword evidence="1" id="KW-0812">Transmembrane</keyword>